<keyword evidence="5 10" id="KW-0999">Mitochondrion inner membrane</keyword>
<accession>A0A6U0CII7</accession>
<reference evidence="12" key="1">
    <citation type="submission" date="2021-01" db="EMBL/GenBank/DDBJ databases">
        <authorList>
            <person name="Corre E."/>
            <person name="Pelletier E."/>
            <person name="Niang G."/>
            <person name="Scheremetjew M."/>
            <person name="Finn R."/>
            <person name="Kale V."/>
            <person name="Holt S."/>
            <person name="Cochrane G."/>
            <person name="Meng A."/>
            <person name="Brown T."/>
            <person name="Cohen L."/>
        </authorList>
    </citation>
    <scope>NUCLEOTIDE SEQUENCE</scope>
    <source>
        <strain evidence="12">Clade-D-RCC2572</strain>
    </source>
</reference>
<evidence type="ECO:0000313" key="12">
    <source>
        <dbReference type="EMBL" id="CAD8580806.1"/>
    </source>
</evidence>
<dbReference type="PANTHER" id="PTHR12743:SF0">
    <property type="entry name" value="HOLOCYTOCHROME C-TYPE SYNTHASE"/>
    <property type="match status" value="1"/>
</dbReference>
<evidence type="ECO:0000256" key="1">
    <source>
        <dbReference type="ARBA" id="ARBA00004273"/>
    </source>
</evidence>
<evidence type="ECO:0000256" key="9">
    <source>
        <dbReference type="ARBA" id="ARBA00023239"/>
    </source>
</evidence>
<keyword evidence="4 10" id="KW-0479">Metal-binding</keyword>
<dbReference type="PROSITE" id="PS00822">
    <property type="entry name" value="CYTO_HEME_LYASE_2"/>
    <property type="match status" value="1"/>
</dbReference>
<comment type="function">
    <text evidence="10">Lyase that catalyzes the covalent linking of the heme group to the cytochrome C apoprotein to produce the mature functional cytochrome.</text>
</comment>
<keyword evidence="9 10" id="KW-0456">Lyase</keyword>
<evidence type="ECO:0000256" key="5">
    <source>
        <dbReference type="ARBA" id="ARBA00022792"/>
    </source>
</evidence>
<sequence length="242" mass="27797">MDNPRVASMFAKLARDLPPVISEEVPAKGEDKATTALNASNLMPSERDMKQATTRRWWWSRSPKLDTTRESSTIPISPRTELPKHQAQASTWQYPSEEMFYNAMTRKGWQPSAEDMQQVVKIHNAVNERCWAHVMAWERRHCDSCPDPKLLKFRGRPQDFSPKARLLNFLGYKLPFDRHDWVVDRCGTEVRYVIDFYNAVPFGGSAPVAMHLDVRPALDGPQALLDRLSVQMAWVLSGEWAK</sequence>
<dbReference type="GO" id="GO:0004408">
    <property type="term" value="F:holocytochrome-c synthase activity"/>
    <property type="evidence" value="ECO:0007669"/>
    <property type="project" value="UniProtKB-EC"/>
</dbReference>
<evidence type="ECO:0000256" key="7">
    <source>
        <dbReference type="ARBA" id="ARBA00023128"/>
    </source>
</evidence>
<dbReference type="PANTHER" id="PTHR12743">
    <property type="entry name" value="CYTOCHROME C1 HEME LYASE"/>
    <property type="match status" value="1"/>
</dbReference>
<protein>
    <recommendedName>
        <fullName evidence="10">Holocytochrome c-type synthase</fullName>
        <ecNumber evidence="10">4.4.1.17</ecNumber>
    </recommendedName>
</protein>
<keyword evidence="8 10" id="KW-0472">Membrane</keyword>
<evidence type="ECO:0000256" key="10">
    <source>
        <dbReference type="RuleBase" id="RU363130"/>
    </source>
</evidence>
<evidence type="ECO:0000256" key="6">
    <source>
        <dbReference type="ARBA" id="ARBA00023004"/>
    </source>
</evidence>
<keyword evidence="3 10" id="KW-0349">Heme</keyword>
<dbReference type="InterPro" id="IPR000511">
    <property type="entry name" value="Holocyt_c/c1_synthase"/>
</dbReference>
<keyword evidence="6 10" id="KW-0408">Iron</keyword>
<comment type="similarity">
    <text evidence="2 10">Belongs to the cytochrome c-type heme lyase family.</text>
</comment>
<dbReference type="GO" id="GO:0046872">
    <property type="term" value="F:metal ion binding"/>
    <property type="evidence" value="ECO:0007669"/>
    <property type="project" value="UniProtKB-KW"/>
</dbReference>
<evidence type="ECO:0000256" key="2">
    <source>
        <dbReference type="ARBA" id="ARBA00007255"/>
    </source>
</evidence>
<evidence type="ECO:0000256" key="4">
    <source>
        <dbReference type="ARBA" id="ARBA00022723"/>
    </source>
</evidence>
<evidence type="ECO:0000256" key="3">
    <source>
        <dbReference type="ARBA" id="ARBA00022617"/>
    </source>
</evidence>
<dbReference type="GO" id="GO:0005743">
    <property type="term" value="C:mitochondrial inner membrane"/>
    <property type="evidence" value="ECO:0007669"/>
    <property type="project" value="UniProtKB-SubCell"/>
</dbReference>
<comment type="catalytic activity">
    <reaction evidence="10">
        <text>holo-[cytochrome c] = apo-[cytochrome c] + heme b</text>
        <dbReference type="Rhea" id="RHEA:22648"/>
        <dbReference type="Rhea" id="RHEA-COMP:10725"/>
        <dbReference type="Rhea" id="RHEA-COMP:10726"/>
        <dbReference type="ChEBI" id="CHEBI:29950"/>
        <dbReference type="ChEBI" id="CHEBI:60344"/>
        <dbReference type="ChEBI" id="CHEBI:83739"/>
        <dbReference type="EC" id="4.4.1.17"/>
    </reaction>
</comment>
<keyword evidence="7 10" id="KW-0496">Mitochondrion</keyword>
<feature type="region of interest" description="Disordered" evidence="11">
    <location>
        <begin position="68"/>
        <end position="88"/>
    </location>
</feature>
<comment type="subcellular location">
    <subcellularLocation>
        <location evidence="1 10">Mitochondrion inner membrane</location>
    </subcellularLocation>
</comment>
<evidence type="ECO:0000256" key="11">
    <source>
        <dbReference type="SAM" id="MobiDB-lite"/>
    </source>
</evidence>
<organism evidence="12">
    <name type="scientific">Ostreococcus mediterraneus</name>
    <dbReference type="NCBI Taxonomy" id="1486918"/>
    <lineage>
        <taxon>Eukaryota</taxon>
        <taxon>Viridiplantae</taxon>
        <taxon>Chlorophyta</taxon>
        <taxon>Mamiellophyceae</taxon>
        <taxon>Mamiellales</taxon>
        <taxon>Bathycoccaceae</taxon>
        <taxon>Ostreococcus</taxon>
    </lineage>
</organism>
<dbReference type="Pfam" id="PF01265">
    <property type="entry name" value="Cyto_heme_lyase"/>
    <property type="match status" value="2"/>
</dbReference>
<evidence type="ECO:0000256" key="8">
    <source>
        <dbReference type="ARBA" id="ARBA00023136"/>
    </source>
</evidence>
<dbReference type="AlphaFoldDB" id="A0A6U0CII7"/>
<gene>
    <name evidence="12" type="ORF">OMED0929_LOCUS2994</name>
</gene>
<dbReference type="EMBL" id="HBEW01003604">
    <property type="protein sequence ID" value="CAD8580806.1"/>
    <property type="molecule type" value="Transcribed_RNA"/>
</dbReference>
<dbReference type="EC" id="4.4.1.17" evidence="10"/>
<name>A0A6U0CII7_9CHLO</name>
<proteinExistence type="inferred from homology"/>